<evidence type="ECO:0000313" key="2">
    <source>
        <dbReference type="Proteomes" id="UP000519023"/>
    </source>
</evidence>
<dbReference type="RefSeq" id="WP_169571854.1">
    <property type="nucleotide sequence ID" value="NZ_JABBFV010000004.1"/>
</dbReference>
<dbReference type="EMBL" id="JABBFV010000004">
    <property type="protein sequence ID" value="NML09912.1"/>
    <property type="molecule type" value="Genomic_DNA"/>
</dbReference>
<dbReference type="Pfam" id="PF10983">
    <property type="entry name" value="DUF2793"/>
    <property type="match status" value="1"/>
</dbReference>
<evidence type="ECO:0000313" key="1">
    <source>
        <dbReference type="EMBL" id="NML09912.1"/>
    </source>
</evidence>
<accession>A0A7X9WU40</accession>
<keyword evidence="2" id="KW-1185">Reference proteome</keyword>
<name>A0A7X9WU40_9SPHN</name>
<comment type="caution">
    <text evidence="1">The sequence shown here is derived from an EMBL/GenBank/DDBJ whole genome shotgun (WGS) entry which is preliminary data.</text>
</comment>
<protein>
    <submittedName>
        <fullName evidence="1">DUF2793 domain-containing protein</fullName>
    </submittedName>
</protein>
<organism evidence="1 2">
    <name type="scientific">Sphingobium psychrophilum</name>
    <dbReference type="NCBI Taxonomy" id="2728834"/>
    <lineage>
        <taxon>Bacteria</taxon>
        <taxon>Pseudomonadati</taxon>
        <taxon>Pseudomonadota</taxon>
        <taxon>Alphaproteobacteria</taxon>
        <taxon>Sphingomonadales</taxon>
        <taxon>Sphingomonadaceae</taxon>
        <taxon>Sphingobium</taxon>
    </lineage>
</organism>
<gene>
    <name evidence="1" type="ORF">HHL08_07070</name>
</gene>
<proteinExistence type="predicted"/>
<dbReference type="AlphaFoldDB" id="A0A7X9WU40"/>
<sequence length="165" mass="17464">MDETPRWALPLLFAGQAQKEIQHNEALTLIDALLHGRVESADLSAPPGAPTVGQCWIVAAGASGDWSGQVDAVALWTEGGWRFVAPRAGLRVAVADRDHGLFYDGTEWRGDAIRDDGLYLDDERVVGPQMAAIIAPSGGGVIDVEARSTLADILTALRGHGLIAT</sequence>
<dbReference type="Proteomes" id="UP000519023">
    <property type="component" value="Unassembled WGS sequence"/>
</dbReference>
<dbReference type="InterPro" id="IPR021251">
    <property type="entry name" value="DUF2793"/>
</dbReference>
<reference evidence="1 2" key="1">
    <citation type="submission" date="2020-04" db="EMBL/GenBank/DDBJ databases">
        <title>Sphingobium sp. AR-3-1 isolated from Arctic soil.</title>
        <authorList>
            <person name="Dahal R.H."/>
            <person name="Chaudhary D.K."/>
        </authorList>
    </citation>
    <scope>NUCLEOTIDE SEQUENCE [LARGE SCALE GENOMIC DNA]</scope>
    <source>
        <strain evidence="1 2">AR-3-1</strain>
    </source>
</reference>